<accession>A0ABW1LHX5</accession>
<evidence type="ECO:0000256" key="1">
    <source>
        <dbReference type="SAM" id="Phobius"/>
    </source>
</evidence>
<keyword evidence="1" id="KW-1133">Transmembrane helix</keyword>
<sequence>MSRRTTQRDERGVAAVIVAVFISALLFALCAITVDIARIQLEGQRVQKAADAAATAGVTWMPQNLALATTTARKVSGINGYANAGDTSVVVEPAGRPSQLKVTVTTKVPNLFGRLLGIDDATVTRHAIADYTGPQPMGSPCNTMANEPDDDSISGGSKLAGTGCERFPQFWANVNGPDIKKESGDQYNVRTCSGVEDQCSASKANNDYTGAVNGQTGYFFLVRIGNGAVNQPVTLQIYDPAFVNTADTCSAAPTGTFPTTTTDNDPNWWNPYTTVRGLERYAKTPGAFCPGDNLIGGTTPTVTSFGLRNPASNANPLNGAPNTTPGCTRQYPGYAAPDANKLLKYKIAKAPASTTQANSNYVDDLARVFHQWVTLCTFTPNQAGDYYLQVRTNVAMQGAINNEGSYRPSNNTTAKIFTQAGDDTSVAGYGSNRFSLRAFGSSATVSSAISVSSWGRMPIYANADTAASTFHLIRVLPGAAGKTLLFQFFDVGDAATNGTMTVLRPPEATGDPIANCTGQGYKNVALPSCSISGIQSSAGWNGRLQGILVPIPNNYSCDYTTPSGCWFRVRVSFGSGSVSDTTTWSAEIIGNPVRLIE</sequence>
<dbReference type="EMBL" id="JBHSRJ010000004">
    <property type="protein sequence ID" value="MFC6043561.1"/>
    <property type="molecule type" value="Genomic_DNA"/>
</dbReference>
<gene>
    <name evidence="3" type="ORF">ACFPYL_10770</name>
</gene>
<evidence type="ECO:0000313" key="3">
    <source>
        <dbReference type="EMBL" id="MFC6043561.1"/>
    </source>
</evidence>
<feature type="domain" description="Putative Flp pilus-assembly TadG-like N-terminal" evidence="2">
    <location>
        <begin position="12"/>
        <end position="58"/>
    </location>
</feature>
<organism evidence="3 4">
    <name type="scientific">Nocardioides hankookensis</name>
    <dbReference type="NCBI Taxonomy" id="443157"/>
    <lineage>
        <taxon>Bacteria</taxon>
        <taxon>Bacillati</taxon>
        <taxon>Actinomycetota</taxon>
        <taxon>Actinomycetes</taxon>
        <taxon>Propionibacteriales</taxon>
        <taxon>Nocardioidaceae</taxon>
        <taxon>Nocardioides</taxon>
    </lineage>
</organism>
<comment type="caution">
    <text evidence="3">The sequence shown here is derived from an EMBL/GenBank/DDBJ whole genome shotgun (WGS) entry which is preliminary data.</text>
</comment>
<dbReference type="Pfam" id="PF13400">
    <property type="entry name" value="Tad"/>
    <property type="match status" value="1"/>
</dbReference>
<keyword evidence="1" id="KW-0472">Membrane</keyword>
<dbReference type="RefSeq" id="WP_379153715.1">
    <property type="nucleotide sequence ID" value="NZ_JBHSRJ010000004.1"/>
</dbReference>
<protein>
    <recommendedName>
        <fullName evidence="2">Putative Flp pilus-assembly TadG-like N-terminal domain-containing protein</fullName>
    </recommendedName>
</protein>
<proteinExistence type="predicted"/>
<dbReference type="Proteomes" id="UP001596135">
    <property type="component" value="Unassembled WGS sequence"/>
</dbReference>
<keyword evidence="4" id="KW-1185">Reference proteome</keyword>
<evidence type="ECO:0000259" key="2">
    <source>
        <dbReference type="Pfam" id="PF13400"/>
    </source>
</evidence>
<evidence type="ECO:0000313" key="4">
    <source>
        <dbReference type="Proteomes" id="UP001596135"/>
    </source>
</evidence>
<keyword evidence="1" id="KW-0812">Transmembrane</keyword>
<name>A0ABW1LHX5_9ACTN</name>
<feature type="transmembrane region" description="Helical" evidence="1">
    <location>
        <begin position="12"/>
        <end position="34"/>
    </location>
</feature>
<reference evidence="4" key="1">
    <citation type="journal article" date="2019" name="Int. J. Syst. Evol. Microbiol.">
        <title>The Global Catalogue of Microorganisms (GCM) 10K type strain sequencing project: providing services to taxonomists for standard genome sequencing and annotation.</title>
        <authorList>
            <consortium name="The Broad Institute Genomics Platform"/>
            <consortium name="The Broad Institute Genome Sequencing Center for Infectious Disease"/>
            <person name="Wu L."/>
            <person name="Ma J."/>
        </authorList>
    </citation>
    <scope>NUCLEOTIDE SEQUENCE [LARGE SCALE GENOMIC DNA]</scope>
    <source>
        <strain evidence="4">CCUG 54522</strain>
    </source>
</reference>
<dbReference type="InterPro" id="IPR028087">
    <property type="entry name" value="Tad_N"/>
</dbReference>